<dbReference type="Proteomes" id="UP001287356">
    <property type="component" value="Unassembled WGS sequence"/>
</dbReference>
<protein>
    <submittedName>
        <fullName evidence="2">Uncharacterized protein</fullName>
    </submittedName>
</protein>
<accession>A0AAE0K3Z5</accession>
<feature type="region of interest" description="Disordered" evidence="1">
    <location>
        <begin position="437"/>
        <end position="460"/>
    </location>
</feature>
<evidence type="ECO:0000313" key="2">
    <source>
        <dbReference type="EMBL" id="KAK3369576.1"/>
    </source>
</evidence>
<reference evidence="2" key="2">
    <citation type="submission" date="2023-06" db="EMBL/GenBank/DDBJ databases">
        <authorList>
            <consortium name="Lawrence Berkeley National Laboratory"/>
            <person name="Haridas S."/>
            <person name="Hensen N."/>
            <person name="Bonometti L."/>
            <person name="Westerberg I."/>
            <person name="Brannstrom I.O."/>
            <person name="Guillou S."/>
            <person name="Cros-Aarteil S."/>
            <person name="Calhoun S."/>
            <person name="Kuo A."/>
            <person name="Mondo S."/>
            <person name="Pangilinan J."/>
            <person name="Riley R."/>
            <person name="Labutti K."/>
            <person name="Andreopoulos B."/>
            <person name="Lipzen A."/>
            <person name="Chen C."/>
            <person name="Yanf M."/>
            <person name="Daum C."/>
            <person name="Ng V."/>
            <person name="Clum A."/>
            <person name="Steindorff A."/>
            <person name="Ohm R."/>
            <person name="Martin F."/>
            <person name="Silar P."/>
            <person name="Natvig D."/>
            <person name="Lalanne C."/>
            <person name="Gautier V."/>
            <person name="Ament-Velasquez S.L."/>
            <person name="Kruys A."/>
            <person name="Hutchinson M.I."/>
            <person name="Powell A.J."/>
            <person name="Barry K."/>
            <person name="Miller A.N."/>
            <person name="Grigoriev I.V."/>
            <person name="Debuchy R."/>
            <person name="Gladieux P."/>
            <person name="Thoren M.H."/>
            <person name="Johannesson H."/>
        </authorList>
    </citation>
    <scope>NUCLEOTIDE SEQUENCE</scope>
    <source>
        <strain evidence="2">CBS 958.72</strain>
    </source>
</reference>
<sequence length="1392" mass="156252">MASSDPVLVPVQLEAFVLNPAVCGTGDVNDKDARIIPVTQPNYTFLRLDNFLLQSDVQNHADLHNTAPASLNMRMSDLSQSPPKPLRRRYGVYLHWILPRYYRVGASSSDAVPDAGKGATPPEKAPSFIEPPTRWLVVRKLDLNSIESDDVREQFKEYSAWVIESDFLWALDDIPLDFDLQTDVSPFVVGAGGADASIEEQAEVFIGRKTPLESWSKQDDLNKTTPPPNISLLRSSNQLFADFQMHNSNVFSMLDNFQYGKPEDETYLDKAKASYYLVGWHWSPDLDPFFQSSASTHEKTLADLYMKLKTPDGHPEFRDPWLGTSDPQRLLCHGAMYDVVWDVKVKPGTVPADGFSNRLQDNNVPSVSVGTTPMDALVSYCTGRKGKGKDSENVTRLEEDILAIYSLLHARDDGVEGQREAKDTIYNWNFHRSPGGTSFFLSSDNPEEQKDSTDKLKEPDKETQDALRNLNRHQMQLDTANRTLAQYRWDMFALWWTYVSDPTNRKDQGSRERDNDFKDKVTPLAKKITTIAALVENLETAVKDLKNDSHLILVKSGAMPFFYHGRDPTVLFGGIESGWPVDYTDKVEVRLSSQVVKADGTPPQELQELITLVSKSLPDTPRDLTAVAAALMSEFYALRPDGGRTGTAPEGEMYPQFHDDKASGRWRDQWGDRQPWFPLFAEWEVEYTHIPFEHWKLDEQTARLSANPMVRYGVSLFAPEDKEEKAEIPIWGQIKERDVRILSGRVLILPQPSFSLGAKVDQLFSNTPEEILKKSELTKEERKWMVDNLNQLSFLSAPLSGLVDGLVTLSQGSHVKPENKFVTEGAEKVVPLTSALFPDAGFTKENVALIQGNSALTPYAKMARLLNTKTSPFKPVTHGQFRFTKFNIIDKFGQALPVIDQQPRLTARPGLYPSISDFYEPQVIKQQGKDYANTVIQDEVTQCEFVQIPPQINQDARLNAHFVKRTADDPPDAETLNRAPWRPASEWENPIWGWVLTNYADYGVQLFLPDGTFYREIRFGGPLGASAQPRWIPFARDLNTAPPSDQILQLDALAEKLTDVEYLEGFWHMITTAQDNLPPAPGAYAQYLNSIVGKPLALVNMGWSLELSGPPLENQAVDTSAPAQSLTSYELQARLGDRDSEYDGLVGYFDIPRDPKAPPPTVHKELDLSKIHTFFALAADNKTPVATPPLNMITTKTYPRFKPYWNAPFDKANLDNVITPKEYENQRNKQLIVFGAIVDPFTPVHAYSSFLPPHSLQLPAWTWQDAMNKMTAFFHAGPLNLAGDVPDFDASKPLTSDNWRDRPTRTLGLPRLGAGEWNWLQPYVVGDPANTYVNPEFNAFGIEKTGDLSKPGFQAGPYTAIEGYLQLRNPIMGPSLRDEKKDEGGAGTVVVT</sequence>
<name>A0AAE0K3Z5_9PEZI</name>
<dbReference type="EMBL" id="JAULSN010000006">
    <property type="protein sequence ID" value="KAK3369576.1"/>
    <property type="molecule type" value="Genomic_DNA"/>
</dbReference>
<evidence type="ECO:0000256" key="1">
    <source>
        <dbReference type="SAM" id="MobiDB-lite"/>
    </source>
</evidence>
<feature type="compositionally biased region" description="Basic and acidic residues" evidence="1">
    <location>
        <begin position="447"/>
        <end position="460"/>
    </location>
</feature>
<gene>
    <name evidence="2" type="ORF">B0T24DRAFT_681577</name>
</gene>
<organism evidence="2 3">
    <name type="scientific">Lasiosphaeria ovina</name>
    <dbReference type="NCBI Taxonomy" id="92902"/>
    <lineage>
        <taxon>Eukaryota</taxon>
        <taxon>Fungi</taxon>
        <taxon>Dikarya</taxon>
        <taxon>Ascomycota</taxon>
        <taxon>Pezizomycotina</taxon>
        <taxon>Sordariomycetes</taxon>
        <taxon>Sordariomycetidae</taxon>
        <taxon>Sordariales</taxon>
        <taxon>Lasiosphaeriaceae</taxon>
        <taxon>Lasiosphaeria</taxon>
    </lineage>
</organism>
<reference evidence="2" key="1">
    <citation type="journal article" date="2023" name="Mol. Phylogenet. Evol.">
        <title>Genome-scale phylogeny and comparative genomics of the fungal order Sordariales.</title>
        <authorList>
            <person name="Hensen N."/>
            <person name="Bonometti L."/>
            <person name="Westerberg I."/>
            <person name="Brannstrom I.O."/>
            <person name="Guillou S."/>
            <person name="Cros-Aarteil S."/>
            <person name="Calhoun S."/>
            <person name="Haridas S."/>
            <person name="Kuo A."/>
            <person name="Mondo S."/>
            <person name="Pangilinan J."/>
            <person name="Riley R."/>
            <person name="LaButti K."/>
            <person name="Andreopoulos B."/>
            <person name="Lipzen A."/>
            <person name="Chen C."/>
            <person name="Yan M."/>
            <person name="Daum C."/>
            <person name="Ng V."/>
            <person name="Clum A."/>
            <person name="Steindorff A."/>
            <person name="Ohm R.A."/>
            <person name="Martin F."/>
            <person name="Silar P."/>
            <person name="Natvig D.O."/>
            <person name="Lalanne C."/>
            <person name="Gautier V."/>
            <person name="Ament-Velasquez S.L."/>
            <person name="Kruys A."/>
            <person name="Hutchinson M.I."/>
            <person name="Powell A.J."/>
            <person name="Barry K."/>
            <person name="Miller A.N."/>
            <person name="Grigoriev I.V."/>
            <person name="Debuchy R."/>
            <person name="Gladieux P."/>
            <person name="Hiltunen Thoren M."/>
            <person name="Johannesson H."/>
        </authorList>
    </citation>
    <scope>NUCLEOTIDE SEQUENCE</scope>
    <source>
        <strain evidence="2">CBS 958.72</strain>
    </source>
</reference>
<proteinExistence type="predicted"/>
<keyword evidence="3" id="KW-1185">Reference proteome</keyword>
<evidence type="ECO:0000313" key="3">
    <source>
        <dbReference type="Proteomes" id="UP001287356"/>
    </source>
</evidence>
<comment type="caution">
    <text evidence="2">The sequence shown here is derived from an EMBL/GenBank/DDBJ whole genome shotgun (WGS) entry which is preliminary data.</text>
</comment>